<keyword evidence="5 7" id="KW-0413">Isomerase</keyword>
<keyword evidence="12" id="KW-1185">Reference proteome</keyword>
<dbReference type="GO" id="GO:0005829">
    <property type="term" value="C:cytosol"/>
    <property type="evidence" value="ECO:0007669"/>
    <property type="project" value="TreeGrafter"/>
</dbReference>
<dbReference type="SMART" id="SM01005">
    <property type="entry name" value="Ala_racemase_C"/>
    <property type="match status" value="1"/>
</dbReference>
<protein>
    <recommendedName>
        <fullName evidence="6 7">Alanine racemase</fullName>
        <ecNumber evidence="3 7">5.1.1.1</ecNumber>
    </recommendedName>
</protein>
<dbReference type="EMBL" id="JADOUF010000001">
    <property type="protein sequence ID" value="MBG6140134.1"/>
    <property type="molecule type" value="Genomic_DNA"/>
</dbReference>
<dbReference type="AlphaFoldDB" id="A0A8J7KM70"/>
<evidence type="ECO:0000256" key="9">
    <source>
        <dbReference type="PIRSR" id="PIRSR600821-52"/>
    </source>
</evidence>
<comment type="pathway">
    <text evidence="7">Amino-acid biosynthesis; D-alanine biosynthesis; D-alanine from L-alanine: step 1/1.</text>
</comment>
<sequence>MWQAEASIELGAIRANVARVCSGTSAEVMAVVKADGYGHGAVPVARAALEAGATRLGVATLSEALELRDAGITAPVLAWLLAPGQPREQAVAADVELSAASLTELAEVAAGAVTVGRTARLHLKVDTGLGRGGAQPRDWLELVEAAAKAEATGFVEVVGVWSHFACSDEPEHPANDSQLERFAWALDVAATAGLRPTQRHIANSAAILTRPDAHYDVVRLGVAMYGLTPIAGRDFGLRPAMTVRARVALTKRVPAGHGVSYGLTYTAPAETTLALVPLGYFDGLPRAASNVGPVQLGGVRRTIAGRVAMDQFVLDCGDDDVHAGDIAVLFGPGDDGEPTADDWADVLHTINYEVLTNFGSQRRIPRVYR</sequence>
<dbReference type="InterPro" id="IPR011079">
    <property type="entry name" value="Ala_racemase_C"/>
</dbReference>
<dbReference type="Gene3D" id="3.20.20.10">
    <property type="entry name" value="Alanine racemase"/>
    <property type="match status" value="1"/>
</dbReference>
<dbReference type="InterPro" id="IPR001608">
    <property type="entry name" value="Ala_racemase_N"/>
</dbReference>
<feature type="domain" description="Alanine racemase C-terminal" evidence="10">
    <location>
        <begin position="240"/>
        <end position="369"/>
    </location>
</feature>
<feature type="binding site" evidence="7 9">
    <location>
        <position position="131"/>
    </location>
    <ligand>
        <name>substrate</name>
    </ligand>
</feature>
<evidence type="ECO:0000256" key="2">
    <source>
        <dbReference type="ARBA" id="ARBA00001933"/>
    </source>
</evidence>
<dbReference type="Pfam" id="PF01168">
    <property type="entry name" value="Ala_racemase_N"/>
    <property type="match status" value="1"/>
</dbReference>
<gene>
    <name evidence="11" type="ORF">IW245_006328</name>
</gene>
<dbReference type="GO" id="GO:0030632">
    <property type="term" value="P:D-alanine biosynthetic process"/>
    <property type="evidence" value="ECO:0007669"/>
    <property type="project" value="UniProtKB-UniRule"/>
</dbReference>
<dbReference type="EC" id="5.1.1.1" evidence="3 7"/>
<comment type="similarity">
    <text evidence="7">Belongs to the alanine racemase family.</text>
</comment>
<dbReference type="PROSITE" id="PS00395">
    <property type="entry name" value="ALANINE_RACEMASE"/>
    <property type="match status" value="1"/>
</dbReference>
<evidence type="ECO:0000256" key="7">
    <source>
        <dbReference type="HAMAP-Rule" id="MF_01201"/>
    </source>
</evidence>
<evidence type="ECO:0000313" key="12">
    <source>
        <dbReference type="Proteomes" id="UP000622552"/>
    </source>
</evidence>
<evidence type="ECO:0000256" key="8">
    <source>
        <dbReference type="PIRSR" id="PIRSR600821-50"/>
    </source>
</evidence>
<comment type="cofactor">
    <cofactor evidence="2 7 8">
        <name>pyridoxal 5'-phosphate</name>
        <dbReference type="ChEBI" id="CHEBI:597326"/>
    </cofactor>
</comment>
<dbReference type="Pfam" id="PF00842">
    <property type="entry name" value="Ala_racemase_C"/>
    <property type="match status" value="1"/>
</dbReference>
<proteinExistence type="inferred from homology"/>
<dbReference type="GO" id="GO:0009252">
    <property type="term" value="P:peptidoglycan biosynthetic process"/>
    <property type="evidence" value="ECO:0007669"/>
    <property type="project" value="TreeGrafter"/>
</dbReference>
<name>A0A8J7KM70_9ACTN</name>
<organism evidence="11 12">
    <name type="scientific">Longispora fulva</name>
    <dbReference type="NCBI Taxonomy" id="619741"/>
    <lineage>
        <taxon>Bacteria</taxon>
        <taxon>Bacillati</taxon>
        <taxon>Actinomycetota</taxon>
        <taxon>Actinomycetes</taxon>
        <taxon>Micromonosporales</taxon>
        <taxon>Micromonosporaceae</taxon>
        <taxon>Longispora</taxon>
    </lineage>
</organism>
<evidence type="ECO:0000256" key="1">
    <source>
        <dbReference type="ARBA" id="ARBA00000316"/>
    </source>
</evidence>
<feature type="binding site" evidence="7 9">
    <location>
        <position position="309"/>
    </location>
    <ligand>
        <name>substrate</name>
    </ligand>
</feature>
<dbReference type="Proteomes" id="UP000622552">
    <property type="component" value="Unassembled WGS sequence"/>
</dbReference>
<dbReference type="FunFam" id="2.40.37.10:FF:000015">
    <property type="entry name" value="Alanine racemase"/>
    <property type="match status" value="1"/>
</dbReference>
<dbReference type="InterPro" id="IPR029066">
    <property type="entry name" value="PLP-binding_barrel"/>
</dbReference>
<keyword evidence="4 7" id="KW-0663">Pyridoxal phosphate</keyword>
<dbReference type="InterPro" id="IPR009006">
    <property type="entry name" value="Ala_racemase/Decarboxylase_C"/>
</dbReference>
<dbReference type="InterPro" id="IPR020622">
    <property type="entry name" value="Ala_racemase_pyridoxalP-BS"/>
</dbReference>
<dbReference type="GO" id="GO:0030170">
    <property type="term" value="F:pyridoxal phosphate binding"/>
    <property type="evidence" value="ECO:0007669"/>
    <property type="project" value="UniProtKB-UniRule"/>
</dbReference>
<dbReference type="Gene3D" id="2.40.37.10">
    <property type="entry name" value="Lyase, Ornithine Decarboxylase, Chain A, domain 1"/>
    <property type="match status" value="1"/>
</dbReference>
<dbReference type="FunFam" id="3.20.20.10:FF:000002">
    <property type="entry name" value="Alanine racemase"/>
    <property type="match status" value="1"/>
</dbReference>
<dbReference type="InterPro" id="IPR000821">
    <property type="entry name" value="Ala_racemase"/>
</dbReference>
<comment type="function">
    <text evidence="7">Catalyzes the interconversion of L-alanine and D-alanine. May also act on other amino acids.</text>
</comment>
<accession>A0A8J7KM70</accession>
<evidence type="ECO:0000313" key="11">
    <source>
        <dbReference type="EMBL" id="MBG6140134.1"/>
    </source>
</evidence>
<dbReference type="SUPFAM" id="SSF51419">
    <property type="entry name" value="PLP-binding barrel"/>
    <property type="match status" value="1"/>
</dbReference>
<dbReference type="UniPathway" id="UPA00042">
    <property type="reaction ID" value="UER00497"/>
</dbReference>
<reference evidence="11" key="1">
    <citation type="submission" date="2020-11" db="EMBL/GenBank/DDBJ databases">
        <title>Sequencing the genomes of 1000 actinobacteria strains.</title>
        <authorList>
            <person name="Klenk H.-P."/>
        </authorList>
    </citation>
    <scope>NUCLEOTIDE SEQUENCE</scope>
    <source>
        <strain evidence="11">DSM 45356</strain>
    </source>
</reference>
<comment type="catalytic activity">
    <reaction evidence="1 7">
        <text>L-alanine = D-alanine</text>
        <dbReference type="Rhea" id="RHEA:20249"/>
        <dbReference type="ChEBI" id="CHEBI:57416"/>
        <dbReference type="ChEBI" id="CHEBI:57972"/>
        <dbReference type="EC" id="5.1.1.1"/>
    </reaction>
</comment>
<dbReference type="PANTHER" id="PTHR30511">
    <property type="entry name" value="ALANINE RACEMASE"/>
    <property type="match status" value="1"/>
</dbReference>
<dbReference type="GO" id="GO:0008784">
    <property type="term" value="F:alanine racemase activity"/>
    <property type="evidence" value="ECO:0007669"/>
    <property type="project" value="UniProtKB-UniRule"/>
</dbReference>
<comment type="caution">
    <text evidence="11">The sequence shown here is derived from an EMBL/GenBank/DDBJ whole genome shotgun (WGS) entry which is preliminary data.</text>
</comment>
<dbReference type="PRINTS" id="PR00992">
    <property type="entry name" value="ALARACEMASE"/>
</dbReference>
<evidence type="ECO:0000259" key="10">
    <source>
        <dbReference type="SMART" id="SM01005"/>
    </source>
</evidence>
<dbReference type="CDD" id="cd00430">
    <property type="entry name" value="PLPDE_III_AR"/>
    <property type="match status" value="1"/>
</dbReference>
<evidence type="ECO:0000256" key="3">
    <source>
        <dbReference type="ARBA" id="ARBA00013089"/>
    </source>
</evidence>
<dbReference type="PANTHER" id="PTHR30511:SF0">
    <property type="entry name" value="ALANINE RACEMASE, CATABOLIC-RELATED"/>
    <property type="match status" value="1"/>
</dbReference>
<evidence type="ECO:0000256" key="4">
    <source>
        <dbReference type="ARBA" id="ARBA00022898"/>
    </source>
</evidence>
<dbReference type="RefSeq" id="WP_197006710.1">
    <property type="nucleotide sequence ID" value="NZ_BONS01000006.1"/>
</dbReference>
<feature type="active site" description="Proton acceptor; specific for L-alanine" evidence="7">
    <location>
        <position position="261"/>
    </location>
</feature>
<dbReference type="HAMAP" id="MF_01201">
    <property type="entry name" value="Ala_racemase"/>
    <property type="match status" value="1"/>
</dbReference>
<dbReference type="SUPFAM" id="SSF50621">
    <property type="entry name" value="Alanine racemase C-terminal domain-like"/>
    <property type="match status" value="1"/>
</dbReference>
<feature type="modified residue" description="N6-(pyridoxal phosphate)lysine" evidence="7 8">
    <location>
        <position position="33"/>
    </location>
</feature>
<evidence type="ECO:0000256" key="6">
    <source>
        <dbReference type="ARBA" id="ARBA00072221"/>
    </source>
</evidence>
<feature type="active site" description="Proton acceptor; specific for D-alanine" evidence="7">
    <location>
        <position position="33"/>
    </location>
</feature>
<evidence type="ECO:0000256" key="5">
    <source>
        <dbReference type="ARBA" id="ARBA00023235"/>
    </source>
</evidence>
<dbReference type="NCBIfam" id="TIGR00492">
    <property type="entry name" value="alr"/>
    <property type="match status" value="1"/>
</dbReference>